<dbReference type="Proteomes" id="UP000232323">
    <property type="component" value="Unassembled WGS sequence"/>
</dbReference>
<dbReference type="AlphaFoldDB" id="A0A250X929"/>
<dbReference type="InterPro" id="IPR008752">
    <property type="entry name" value="Peptidase_M11"/>
</dbReference>
<evidence type="ECO:0000313" key="3">
    <source>
        <dbReference type="EMBL" id="GAX79419.1"/>
    </source>
</evidence>
<dbReference type="Pfam" id="PF05548">
    <property type="entry name" value="Peptidase_M11"/>
    <property type="match status" value="1"/>
</dbReference>
<evidence type="ECO:0000256" key="1">
    <source>
        <dbReference type="SAM" id="MobiDB-lite"/>
    </source>
</evidence>
<feature type="region of interest" description="Disordered" evidence="1">
    <location>
        <begin position="147"/>
        <end position="166"/>
    </location>
</feature>
<evidence type="ECO:0000259" key="2">
    <source>
        <dbReference type="Pfam" id="PF05548"/>
    </source>
</evidence>
<organism evidence="3 4">
    <name type="scientific">Chlamydomonas eustigma</name>
    <dbReference type="NCBI Taxonomy" id="1157962"/>
    <lineage>
        <taxon>Eukaryota</taxon>
        <taxon>Viridiplantae</taxon>
        <taxon>Chlorophyta</taxon>
        <taxon>core chlorophytes</taxon>
        <taxon>Chlorophyceae</taxon>
        <taxon>CS clade</taxon>
        <taxon>Chlamydomonadales</taxon>
        <taxon>Chlamydomonadaceae</taxon>
        <taxon>Chlamydomonas</taxon>
    </lineage>
</organism>
<gene>
    <name evidence="3" type="ORF">CEUSTIGMA_g6860.t1</name>
</gene>
<accession>A0A250X929</accession>
<dbReference type="OrthoDB" id="535741at2759"/>
<name>A0A250X929_9CHLO</name>
<protein>
    <recommendedName>
        <fullName evidence="2">Peptidase M11 gametolysin domain-containing protein</fullName>
    </recommendedName>
</protein>
<sequence length="504" mass="53964">MSLVVKRIVWWLVCIAFVALFATSTCEQFFTGLFLKTDDGSVLHSGSGLFLYLNISASLNSNNLTPGCLVVVSCVEDDRPLTPGATLTVISINPVSRTEFSFSSRTVFGLKPDKYLGQSRNGKGLLQSSEGTLSALPVTDSPGTSDYYDNISSKASSSQPHMSRQQLLQSYTENVPRGMNMSSVFMIVSICSQFPSISEETLQSTLFGNTSAGEGPLNLGGYFGACSGNLASLSVSNSKILSGISLPCSGTSAYGSWSAYSCTALDFFGWADTASQIAADMIGSSTMSSFNHRVLVLPKGISLWAGCSWAGLGTIGPAYVDPSTNNSYAYAWIPGEQATSINAYFHELSHNLFIGHGSLYPVSTCQSPCDASTAMGPCCNIRCHNVIQAWQLGWLLPAPPAVVDSTLLAPAVTLQFSVSAFTSYLSKEDAMVVVYPDWVPAPPKGQKPWVLYISYRPLNQNVYDSQIPPAFGGGVLIHAWNGTAGLYSQCAVFNSHVRHHVMMD</sequence>
<proteinExistence type="predicted"/>
<evidence type="ECO:0000313" key="4">
    <source>
        <dbReference type="Proteomes" id="UP000232323"/>
    </source>
</evidence>
<dbReference type="EMBL" id="BEGY01000042">
    <property type="protein sequence ID" value="GAX79419.1"/>
    <property type="molecule type" value="Genomic_DNA"/>
</dbReference>
<reference evidence="3 4" key="1">
    <citation type="submission" date="2017-08" db="EMBL/GenBank/DDBJ databases">
        <title>Acidophilic green algal genome provides insights into adaptation to an acidic environment.</title>
        <authorList>
            <person name="Hirooka S."/>
            <person name="Hirose Y."/>
            <person name="Kanesaki Y."/>
            <person name="Higuchi S."/>
            <person name="Fujiwara T."/>
            <person name="Onuma R."/>
            <person name="Era A."/>
            <person name="Ohbayashi R."/>
            <person name="Uzuka A."/>
            <person name="Nozaki H."/>
            <person name="Yoshikawa H."/>
            <person name="Miyagishima S.Y."/>
        </authorList>
    </citation>
    <scope>NUCLEOTIDE SEQUENCE [LARGE SCALE GENOMIC DNA]</scope>
    <source>
        <strain evidence="3 4">NIES-2499</strain>
    </source>
</reference>
<feature type="domain" description="Peptidase M11 gametolysin" evidence="2">
    <location>
        <begin position="183"/>
        <end position="485"/>
    </location>
</feature>
<comment type="caution">
    <text evidence="3">The sequence shown here is derived from an EMBL/GenBank/DDBJ whole genome shotgun (WGS) entry which is preliminary data.</text>
</comment>
<keyword evidence="4" id="KW-1185">Reference proteome</keyword>
<feature type="compositionally biased region" description="Polar residues" evidence="1">
    <location>
        <begin position="150"/>
        <end position="166"/>
    </location>
</feature>